<feature type="domain" description="MobA-like NTP transferase" evidence="2">
    <location>
        <begin position="5"/>
        <end position="162"/>
    </location>
</feature>
<dbReference type="Gene3D" id="3.90.550.10">
    <property type="entry name" value="Spore Coat Polysaccharide Biosynthesis Protein SpsA, Chain A"/>
    <property type="match status" value="1"/>
</dbReference>
<dbReference type="EMBL" id="JACGWY010000001">
    <property type="protein sequence ID" value="MBA8815433.1"/>
    <property type="molecule type" value="Genomic_DNA"/>
</dbReference>
<evidence type="ECO:0000313" key="4">
    <source>
        <dbReference type="Proteomes" id="UP000526083"/>
    </source>
</evidence>
<dbReference type="Proteomes" id="UP000526083">
    <property type="component" value="Unassembled WGS sequence"/>
</dbReference>
<dbReference type="SUPFAM" id="SSF53448">
    <property type="entry name" value="Nucleotide-diphospho-sugar transferases"/>
    <property type="match status" value="1"/>
</dbReference>
<dbReference type="PANTHER" id="PTHR19136:SF81">
    <property type="entry name" value="MOLYBDENUM COFACTOR GUANYLYLTRANSFERASE"/>
    <property type="match status" value="1"/>
</dbReference>
<evidence type="ECO:0000313" key="3">
    <source>
        <dbReference type="EMBL" id="MBA8815433.1"/>
    </source>
</evidence>
<evidence type="ECO:0000256" key="1">
    <source>
        <dbReference type="ARBA" id="ARBA00022679"/>
    </source>
</evidence>
<reference evidence="3 4" key="1">
    <citation type="submission" date="2020-07" db="EMBL/GenBank/DDBJ databases">
        <title>Sequencing the genomes of 1000 actinobacteria strains.</title>
        <authorList>
            <person name="Klenk H.-P."/>
        </authorList>
    </citation>
    <scope>NUCLEOTIDE SEQUENCE [LARGE SCALE GENOMIC DNA]</scope>
    <source>
        <strain evidence="3 4">DSM 27576</strain>
    </source>
</reference>
<dbReference type="InterPro" id="IPR025877">
    <property type="entry name" value="MobA-like_NTP_Trfase"/>
</dbReference>
<keyword evidence="1" id="KW-0808">Transferase</keyword>
<gene>
    <name evidence="3" type="ORF">FHX48_000485</name>
</gene>
<dbReference type="AlphaFoldDB" id="A0A7W3JMA2"/>
<dbReference type="PANTHER" id="PTHR19136">
    <property type="entry name" value="MOLYBDENUM COFACTOR GUANYLYLTRANSFERASE"/>
    <property type="match status" value="1"/>
</dbReference>
<evidence type="ECO:0000259" key="2">
    <source>
        <dbReference type="Pfam" id="PF12804"/>
    </source>
</evidence>
<organism evidence="3 4">
    <name type="scientific">Microbacterium halimionae</name>
    <dbReference type="NCBI Taxonomy" id="1526413"/>
    <lineage>
        <taxon>Bacteria</taxon>
        <taxon>Bacillati</taxon>
        <taxon>Actinomycetota</taxon>
        <taxon>Actinomycetes</taxon>
        <taxon>Micrococcales</taxon>
        <taxon>Microbacteriaceae</taxon>
        <taxon>Microbacterium</taxon>
    </lineage>
</organism>
<sequence length="202" mass="20712">MNINAILLAGGRAARLDGAVKQLFARDGQTLLDRAIAAARAAGCESITAVGPELSTDEAVGITWVREDPPFTGPAAATVAALAAGTTDSEWTLILACDLLEAHAAGAMLTDAIALLPGDTDGVCLGDTASRPQWMIGAYRTPALVAAASALPDAGRNASMRALLDDLAIAVIAAPDHVVADVDTWQDVETAQLQVDTREDPS</sequence>
<dbReference type="InterPro" id="IPR029044">
    <property type="entry name" value="Nucleotide-diphossugar_trans"/>
</dbReference>
<dbReference type="GO" id="GO:0016779">
    <property type="term" value="F:nucleotidyltransferase activity"/>
    <property type="evidence" value="ECO:0007669"/>
    <property type="project" value="UniProtKB-ARBA"/>
</dbReference>
<keyword evidence="4" id="KW-1185">Reference proteome</keyword>
<protein>
    <submittedName>
        <fullName evidence="3">Molybdopterin-guanine dinucleotide biosynthesis protein A</fullName>
    </submittedName>
</protein>
<dbReference type="Pfam" id="PF12804">
    <property type="entry name" value="NTP_transf_3"/>
    <property type="match status" value="1"/>
</dbReference>
<dbReference type="RefSeq" id="WP_167048267.1">
    <property type="nucleotide sequence ID" value="NZ_JAAOZB010000002.1"/>
</dbReference>
<proteinExistence type="predicted"/>
<comment type="caution">
    <text evidence="3">The sequence shown here is derived from an EMBL/GenBank/DDBJ whole genome shotgun (WGS) entry which is preliminary data.</text>
</comment>
<accession>A0A7W3JMA2</accession>
<name>A0A7W3JMA2_9MICO</name>